<protein>
    <submittedName>
        <fullName evidence="4">Polysaccharide biosynthesis protein</fullName>
    </submittedName>
</protein>
<proteinExistence type="inferred from homology"/>
<keyword evidence="5" id="KW-1185">Reference proteome</keyword>
<dbReference type="Pfam" id="PF02719">
    <property type="entry name" value="Polysacc_synt_2"/>
    <property type="match status" value="1"/>
</dbReference>
<comment type="caution">
    <text evidence="4">The sequence shown here is derived from an EMBL/GenBank/DDBJ whole genome shotgun (WGS) entry which is preliminary data.</text>
</comment>
<evidence type="ECO:0000256" key="1">
    <source>
        <dbReference type="ARBA" id="ARBA00007430"/>
    </source>
</evidence>
<dbReference type="Pfam" id="PF13727">
    <property type="entry name" value="CoA_binding_3"/>
    <property type="match status" value="1"/>
</dbReference>
<keyword evidence="2" id="KW-1133">Transmembrane helix</keyword>
<evidence type="ECO:0000256" key="2">
    <source>
        <dbReference type="SAM" id="Phobius"/>
    </source>
</evidence>
<dbReference type="PANTHER" id="PTHR43318:SF1">
    <property type="entry name" value="POLYSACCHARIDE BIOSYNTHESIS PROTEIN EPSC-RELATED"/>
    <property type="match status" value="1"/>
</dbReference>
<dbReference type="SUPFAM" id="SSF51735">
    <property type="entry name" value="NAD(P)-binding Rossmann-fold domains"/>
    <property type="match status" value="1"/>
</dbReference>
<accession>A0ABT1SW48</accession>
<dbReference type="InterPro" id="IPR036291">
    <property type="entry name" value="NAD(P)-bd_dom_sf"/>
</dbReference>
<dbReference type="PANTHER" id="PTHR43318">
    <property type="entry name" value="UDP-N-ACETYLGLUCOSAMINE 4,6-DEHYDRATASE"/>
    <property type="match status" value="1"/>
</dbReference>
<keyword evidence="2" id="KW-0472">Membrane</keyword>
<organism evidence="4 5">
    <name type="scientific">Mucilaginibacter aquariorum</name>
    <dbReference type="NCBI Taxonomy" id="2967225"/>
    <lineage>
        <taxon>Bacteria</taxon>
        <taxon>Pseudomonadati</taxon>
        <taxon>Bacteroidota</taxon>
        <taxon>Sphingobacteriia</taxon>
        <taxon>Sphingobacteriales</taxon>
        <taxon>Sphingobacteriaceae</taxon>
        <taxon>Mucilaginibacter</taxon>
    </lineage>
</organism>
<evidence type="ECO:0000313" key="4">
    <source>
        <dbReference type="EMBL" id="MCQ6956559.1"/>
    </source>
</evidence>
<comment type="similarity">
    <text evidence="1">Belongs to the polysaccharide synthase family.</text>
</comment>
<feature type="transmembrane region" description="Helical" evidence="2">
    <location>
        <begin position="80"/>
        <end position="98"/>
    </location>
</feature>
<gene>
    <name evidence="4" type="ORF">NPE20_01255</name>
</gene>
<name>A0ABT1SW48_9SPHI</name>
<keyword evidence="2" id="KW-0812">Transmembrane</keyword>
<dbReference type="RefSeq" id="WP_256536774.1">
    <property type="nucleotide sequence ID" value="NZ_JANHOH010000001.1"/>
</dbReference>
<sequence length="652" mass="74070">MIGRKAMSKWLIFVVDQVIICWSLSISLFIVLQFQFSEILRGYFFIYTGIYFLITTVVFLRMRIHTGIIRYSNLADIYRIFSAVLISSIIYWLAITLLVKPYLHSEWKKFSLSVLLNFFISSSLLIILRIYVRHFFFSGRAMQNDRKEVVVIFGTDDSSVLIKQALELQEQREFAILGFIDDGTDRVNKYIQQKKVFSSLDLPLLKNQHKVTKMLLTGDFVLSPAKKMVIDRCIDAGIRVSIIPPSGQWLYGKLSLNQIQDLDINDLLQRAPIILNKDNIAQELTGKRILITGAAGSIGSEMVRQIIRYNPELVILYDQAESPLHELQLEIEDKYPEAKTAIYLANIRNSARLRVLFETHRPQIVFHAAAYKHVPLMEKNPCEAVWTNILGTKNLADMAVEYGVDKFVMISTDKAVNPTNVMGASKRIAEIYIQTLNSKLNIMNNTLPELVDRCNGSGCKTTTKFITTRFGNVLGSNGSVIPRFKSQIQNGGPITVTDPKITRYFMSIPEAVDLVMEAASMGKGGEIYIFDMGDAIKIDDLARKMIKLAGLIPDKDINIVYTGLRPGEKMYEELLNIEEACIPTHHPKIKIAKVILYPFTQVESAIKLLFTLNKRSTESEVVKMMKKIVPEYKSNNSVFEQFDLQPADTLNN</sequence>
<feature type="domain" description="Polysaccharide biosynthesis protein CapD-like" evidence="3">
    <location>
        <begin position="289"/>
        <end position="593"/>
    </location>
</feature>
<evidence type="ECO:0000259" key="3">
    <source>
        <dbReference type="Pfam" id="PF02719"/>
    </source>
</evidence>
<dbReference type="InterPro" id="IPR051203">
    <property type="entry name" value="Polysaccharide_Synthase-Rel"/>
</dbReference>
<evidence type="ECO:0000313" key="5">
    <source>
        <dbReference type="Proteomes" id="UP001204376"/>
    </source>
</evidence>
<dbReference type="Proteomes" id="UP001204376">
    <property type="component" value="Unassembled WGS sequence"/>
</dbReference>
<dbReference type="Gene3D" id="3.40.50.720">
    <property type="entry name" value="NAD(P)-binding Rossmann-like Domain"/>
    <property type="match status" value="2"/>
</dbReference>
<feature type="transmembrane region" description="Helical" evidence="2">
    <location>
        <begin position="42"/>
        <end position="60"/>
    </location>
</feature>
<feature type="transmembrane region" description="Helical" evidence="2">
    <location>
        <begin position="110"/>
        <end position="132"/>
    </location>
</feature>
<feature type="transmembrane region" description="Helical" evidence="2">
    <location>
        <begin position="12"/>
        <end position="36"/>
    </location>
</feature>
<dbReference type="InterPro" id="IPR003869">
    <property type="entry name" value="Polysac_CapD-like"/>
</dbReference>
<dbReference type="CDD" id="cd05237">
    <property type="entry name" value="UDP_invert_4-6DH_SDR_e"/>
    <property type="match status" value="1"/>
</dbReference>
<dbReference type="EMBL" id="JANHOH010000001">
    <property type="protein sequence ID" value="MCQ6956559.1"/>
    <property type="molecule type" value="Genomic_DNA"/>
</dbReference>
<reference evidence="4 5" key="1">
    <citation type="submission" date="2022-07" db="EMBL/GenBank/DDBJ databases">
        <title>Mucilaginibacter sp. JC4.</title>
        <authorList>
            <person name="Le V."/>
            <person name="Ko S.-R."/>
            <person name="Ahn C.-Y."/>
            <person name="Oh H.-M."/>
        </authorList>
    </citation>
    <scope>NUCLEOTIDE SEQUENCE [LARGE SCALE GENOMIC DNA]</scope>
    <source>
        <strain evidence="4 5">JC4</strain>
    </source>
</reference>